<dbReference type="Gene3D" id="3.90.1570.10">
    <property type="entry name" value="tt1808, chain A"/>
    <property type="match status" value="1"/>
</dbReference>
<dbReference type="GO" id="GO:0004519">
    <property type="term" value="F:endonuclease activity"/>
    <property type="evidence" value="ECO:0007669"/>
    <property type="project" value="UniProtKB-KW"/>
</dbReference>
<dbReference type="RefSeq" id="WP_184955045.1">
    <property type="nucleotide sequence ID" value="NZ_BOMC01000020.1"/>
</dbReference>
<dbReference type="InterPro" id="IPR008538">
    <property type="entry name" value="Uma2"/>
</dbReference>
<feature type="domain" description="Putative restriction endonuclease" evidence="1">
    <location>
        <begin position="26"/>
        <end position="181"/>
    </location>
</feature>
<organism evidence="2 3">
    <name type="scientific">Paractinoplanes abujensis</name>
    <dbReference type="NCBI Taxonomy" id="882441"/>
    <lineage>
        <taxon>Bacteria</taxon>
        <taxon>Bacillati</taxon>
        <taxon>Actinomycetota</taxon>
        <taxon>Actinomycetes</taxon>
        <taxon>Micromonosporales</taxon>
        <taxon>Micromonosporaceae</taxon>
        <taxon>Paractinoplanes</taxon>
    </lineage>
</organism>
<evidence type="ECO:0000313" key="2">
    <source>
        <dbReference type="EMBL" id="MBB4696853.1"/>
    </source>
</evidence>
<name>A0A7W7CY99_9ACTN</name>
<comment type="caution">
    <text evidence="2">The sequence shown here is derived from an EMBL/GenBank/DDBJ whole genome shotgun (WGS) entry which is preliminary data.</text>
</comment>
<accession>A0A7W7CY99</accession>
<reference evidence="2 3" key="1">
    <citation type="submission" date="2020-08" db="EMBL/GenBank/DDBJ databases">
        <title>Sequencing the genomes of 1000 actinobacteria strains.</title>
        <authorList>
            <person name="Klenk H.-P."/>
        </authorList>
    </citation>
    <scope>NUCLEOTIDE SEQUENCE [LARGE SCALE GENOMIC DNA]</scope>
    <source>
        <strain evidence="2 3">DSM 45518</strain>
    </source>
</reference>
<gene>
    <name evidence="2" type="ORF">BKA14_007001</name>
</gene>
<keyword evidence="2" id="KW-0255">Endonuclease</keyword>
<dbReference type="PANTHER" id="PTHR35400">
    <property type="entry name" value="SLR1083 PROTEIN"/>
    <property type="match status" value="1"/>
</dbReference>
<protein>
    <submittedName>
        <fullName evidence="2">Uma2 family endonuclease</fullName>
    </submittedName>
</protein>
<dbReference type="EMBL" id="JACHMF010000001">
    <property type="protein sequence ID" value="MBB4696853.1"/>
    <property type="molecule type" value="Genomic_DNA"/>
</dbReference>
<dbReference type="PANTHER" id="PTHR35400:SF3">
    <property type="entry name" value="SLL1072 PROTEIN"/>
    <property type="match status" value="1"/>
</dbReference>
<dbReference type="CDD" id="cd06260">
    <property type="entry name" value="DUF820-like"/>
    <property type="match status" value="1"/>
</dbReference>
<dbReference type="SUPFAM" id="SSF52980">
    <property type="entry name" value="Restriction endonuclease-like"/>
    <property type="match status" value="1"/>
</dbReference>
<proteinExistence type="predicted"/>
<keyword evidence="2" id="KW-0378">Hydrolase</keyword>
<keyword evidence="3" id="KW-1185">Reference proteome</keyword>
<evidence type="ECO:0000259" key="1">
    <source>
        <dbReference type="Pfam" id="PF05685"/>
    </source>
</evidence>
<dbReference type="InterPro" id="IPR012296">
    <property type="entry name" value="Nuclease_put_TT1808"/>
</dbReference>
<dbReference type="AlphaFoldDB" id="A0A7W7CY99"/>
<dbReference type="Proteomes" id="UP000542742">
    <property type="component" value="Unassembled WGS sequence"/>
</dbReference>
<evidence type="ECO:0000313" key="3">
    <source>
        <dbReference type="Proteomes" id="UP000542742"/>
    </source>
</evidence>
<sequence>MTTLFTADQPPATSIFPDGRPMTGDDYLALGVTSPRVELLDGSLLVTPNPTNTHQRIARRLANRLEENADAAHLQIDEAVNVRLTPDRFFIPDVAAYSADVGEVVFVEAEAVALICEILSPSNPTTDKVLKMHLYAEAGIPWYLVVDPTSPALYLYELSGASYKEHSAAQAGEILHLSAPVAAHLDVEALFPGGAGHRD</sequence>
<keyword evidence="2" id="KW-0540">Nuclease</keyword>
<dbReference type="InterPro" id="IPR011335">
    <property type="entry name" value="Restrct_endonuc-II-like"/>
</dbReference>
<dbReference type="Pfam" id="PF05685">
    <property type="entry name" value="Uma2"/>
    <property type="match status" value="1"/>
</dbReference>